<dbReference type="Gene3D" id="4.10.810.10">
    <property type="entry name" value="Virus Scaffolding Protein, Chain A"/>
    <property type="match status" value="1"/>
</dbReference>
<comment type="caution">
    <text evidence="2">The sequence shown here is derived from an EMBL/GenBank/DDBJ whole genome shotgun (WGS) entry which is preliminary data.</text>
</comment>
<evidence type="ECO:0000259" key="1">
    <source>
        <dbReference type="SMART" id="SM00914"/>
    </source>
</evidence>
<dbReference type="EMBL" id="JAOTPO010000002">
    <property type="protein sequence ID" value="MDE5412507.1"/>
    <property type="molecule type" value="Genomic_DNA"/>
</dbReference>
<dbReference type="RefSeq" id="WP_275117138.1">
    <property type="nucleotide sequence ID" value="NZ_JAOTPO010000002.1"/>
</dbReference>
<dbReference type="Proteomes" id="UP001148125">
    <property type="component" value="Unassembled WGS sequence"/>
</dbReference>
<reference evidence="2" key="1">
    <citation type="submission" date="2024-05" db="EMBL/GenBank/DDBJ databases">
        <title>Alkalihalobacillus sp. strain MEB203 novel alkaliphilic bacterium from Lonar Lake, India.</title>
        <authorList>
            <person name="Joshi A."/>
            <person name="Thite S."/>
            <person name="Mengade P."/>
        </authorList>
    </citation>
    <scope>NUCLEOTIDE SEQUENCE</scope>
    <source>
        <strain evidence="2">MEB 203</strain>
    </source>
</reference>
<dbReference type="SMART" id="SM00914">
    <property type="entry name" value="IDEAL"/>
    <property type="match status" value="1"/>
</dbReference>
<evidence type="ECO:0000313" key="2">
    <source>
        <dbReference type="EMBL" id="MDE5412507.1"/>
    </source>
</evidence>
<proteinExistence type="predicted"/>
<gene>
    <name evidence="2" type="ORF">N7Z68_03855</name>
</gene>
<dbReference type="InterPro" id="IPR014957">
    <property type="entry name" value="IDEAL_dom"/>
</dbReference>
<dbReference type="Pfam" id="PF08858">
    <property type="entry name" value="IDEAL"/>
    <property type="match status" value="1"/>
</dbReference>
<dbReference type="InterPro" id="IPR027393">
    <property type="entry name" value="Virus_scaffolding_prot_C"/>
</dbReference>
<name>A0ABT5VAL2_9BACI</name>
<accession>A0ABT5VAL2</accession>
<sequence>MNKFAIDKKLMKQLAAIRNKKKPSEEILNSLYAQAMLEYSIYEYQKNAICNQIDEALEEKDEKRFFVLSTHYNELLDRYRPGKTLFEKGYELNIQFVD</sequence>
<evidence type="ECO:0000313" key="3">
    <source>
        <dbReference type="Proteomes" id="UP001148125"/>
    </source>
</evidence>
<protein>
    <submittedName>
        <fullName evidence="2">IDEAL domain-containing protein</fullName>
    </submittedName>
</protein>
<feature type="domain" description="IDEAL" evidence="1">
    <location>
        <begin position="36"/>
        <end position="72"/>
    </location>
</feature>
<organism evidence="2 3">
    <name type="scientific">Alkalihalobacterium chitinilyticum</name>
    <dbReference type="NCBI Taxonomy" id="2980103"/>
    <lineage>
        <taxon>Bacteria</taxon>
        <taxon>Bacillati</taxon>
        <taxon>Bacillota</taxon>
        <taxon>Bacilli</taxon>
        <taxon>Bacillales</taxon>
        <taxon>Bacillaceae</taxon>
        <taxon>Alkalihalobacterium</taxon>
    </lineage>
</organism>
<keyword evidence="3" id="KW-1185">Reference proteome</keyword>